<organism evidence="3 4">
    <name type="scientific">Allacma fusca</name>
    <dbReference type="NCBI Taxonomy" id="39272"/>
    <lineage>
        <taxon>Eukaryota</taxon>
        <taxon>Metazoa</taxon>
        <taxon>Ecdysozoa</taxon>
        <taxon>Arthropoda</taxon>
        <taxon>Hexapoda</taxon>
        <taxon>Collembola</taxon>
        <taxon>Symphypleona</taxon>
        <taxon>Sminthuridae</taxon>
        <taxon>Allacma</taxon>
    </lineage>
</organism>
<evidence type="ECO:0000313" key="4">
    <source>
        <dbReference type="Proteomes" id="UP000708208"/>
    </source>
</evidence>
<dbReference type="EMBL" id="CAJVCH010123318">
    <property type="protein sequence ID" value="CAG7725531.1"/>
    <property type="molecule type" value="Genomic_DNA"/>
</dbReference>
<dbReference type="PROSITE" id="PS50097">
    <property type="entry name" value="BTB"/>
    <property type="match status" value="1"/>
</dbReference>
<reference evidence="3" key="1">
    <citation type="submission" date="2021-06" db="EMBL/GenBank/DDBJ databases">
        <authorList>
            <person name="Hodson N. C."/>
            <person name="Mongue J. A."/>
            <person name="Jaron S. K."/>
        </authorList>
    </citation>
    <scope>NUCLEOTIDE SEQUENCE</scope>
</reference>
<gene>
    <name evidence="3" type="ORF">AFUS01_LOCUS14485</name>
</gene>
<proteinExistence type="predicted"/>
<dbReference type="Proteomes" id="UP000708208">
    <property type="component" value="Unassembled WGS sequence"/>
</dbReference>
<keyword evidence="4" id="KW-1185">Reference proteome</keyword>
<evidence type="ECO:0000256" key="1">
    <source>
        <dbReference type="SAM" id="MobiDB-lite"/>
    </source>
</evidence>
<evidence type="ECO:0000259" key="2">
    <source>
        <dbReference type="PROSITE" id="PS50097"/>
    </source>
</evidence>
<accession>A0A8J2JSQ3</accession>
<evidence type="ECO:0000313" key="3">
    <source>
        <dbReference type="EMBL" id="CAG7725531.1"/>
    </source>
</evidence>
<dbReference type="Pfam" id="PF00651">
    <property type="entry name" value="BTB"/>
    <property type="match status" value="1"/>
</dbReference>
<feature type="region of interest" description="Disordered" evidence="1">
    <location>
        <begin position="314"/>
        <end position="390"/>
    </location>
</feature>
<feature type="domain" description="BTB" evidence="2">
    <location>
        <begin position="44"/>
        <end position="117"/>
    </location>
</feature>
<comment type="caution">
    <text evidence="3">The sequence shown here is derived from an EMBL/GenBank/DDBJ whole genome shotgun (WGS) entry which is preliminary data.</text>
</comment>
<protein>
    <recommendedName>
        <fullName evidence="2">BTB domain-containing protein</fullName>
    </recommendedName>
</protein>
<name>A0A8J2JSQ3_9HEXA</name>
<sequence length="390" mass="44938">MSSFIAESFSEQNSSRPDPVCTLRTKTTLCEDLFRMQWEMPGYTDAVLIFGNDVQVKLHSIVLYATSNKWRNTFEQEHSLDMYREGHLQIQVPEEISLEVAVKVLHMIYIGEVLLAEDDVTDFQDPLEWFGIDKKEIIEVTRFFRPEEFIREQISKFQKLHVRYTKDGEDSVMGSDGTSTVLPDDWEDTGYDKIRLFCMNCGAVCSKMTDIRNRPKVTACPATANLKLLDESRYVTFTCRVCERFFVDLLANRKRSSRKSIPQPHLSHPVTESPMVLRQTNRPTAHFPKDIASQVGHFLFIHCQYKDRLVTRPEMDPKDCNQEEFQSDPMPATGEENNEKAPPVSRSEDPSPVIQPTEPAPEARGVNKPSTGFRIRQSTKPAMRYMHFNI</sequence>
<dbReference type="InterPro" id="IPR000210">
    <property type="entry name" value="BTB/POZ_dom"/>
</dbReference>
<dbReference type="AlphaFoldDB" id="A0A8J2JSQ3"/>